<gene>
    <name evidence="2" type="ORF">HYQ45_002862</name>
</gene>
<evidence type="ECO:0000313" key="3">
    <source>
        <dbReference type="Proteomes" id="UP000689129"/>
    </source>
</evidence>
<evidence type="ECO:0000256" key="1">
    <source>
        <dbReference type="SAM" id="MobiDB-lite"/>
    </source>
</evidence>
<dbReference type="OrthoDB" id="3555317at2759"/>
<proteinExistence type="predicted"/>
<dbReference type="Proteomes" id="UP000689129">
    <property type="component" value="Unassembled WGS sequence"/>
</dbReference>
<feature type="compositionally biased region" description="Basic and acidic residues" evidence="1">
    <location>
        <begin position="1"/>
        <end position="12"/>
    </location>
</feature>
<sequence>MKEKGANLEHGRPGPTRPRPPVGNEGTDEPNRSKIARDSNFGPGPWSPAVEETKDLRVDHRLRISSSGFEGDFFDCDEVEWYLQQRGIVIPPAADFVSADIDDSTLGAPTQAPPDSTAVDKSTTWLSGDAALLAAPLPTHLVGGTVPVDPTLYDLSQRGSTKTATPPKRRVSINVEILVEQLVQRSVCLGRAPGIRPKDVNVAFWQSVV</sequence>
<organism evidence="2 3">
    <name type="scientific">Verticillium longisporum</name>
    <name type="common">Verticillium dahliae var. longisporum</name>
    <dbReference type="NCBI Taxonomy" id="100787"/>
    <lineage>
        <taxon>Eukaryota</taxon>
        <taxon>Fungi</taxon>
        <taxon>Dikarya</taxon>
        <taxon>Ascomycota</taxon>
        <taxon>Pezizomycotina</taxon>
        <taxon>Sordariomycetes</taxon>
        <taxon>Hypocreomycetidae</taxon>
        <taxon>Glomerellales</taxon>
        <taxon>Plectosphaerellaceae</taxon>
        <taxon>Verticillium</taxon>
    </lineage>
</organism>
<feature type="region of interest" description="Disordered" evidence="1">
    <location>
        <begin position="1"/>
        <end position="52"/>
    </location>
</feature>
<dbReference type="AlphaFoldDB" id="A0A8I2ZWX0"/>
<comment type="caution">
    <text evidence="2">The sequence shown here is derived from an EMBL/GenBank/DDBJ whole genome shotgun (WGS) entry which is preliminary data.</text>
</comment>
<dbReference type="PANTHER" id="PTHR40618">
    <property type="entry name" value="B-ZIP TRANSCRIPTION FACTOR (EUROFUNG)-RELATED"/>
    <property type="match status" value="1"/>
</dbReference>
<evidence type="ECO:0000313" key="2">
    <source>
        <dbReference type="EMBL" id="KAG7140356.1"/>
    </source>
</evidence>
<name>A0A8I2ZWX0_VERLO</name>
<dbReference type="PANTHER" id="PTHR40618:SF1">
    <property type="entry name" value="B-ZIP TRANSCRIPTION FACTOR (EUROFUNG)"/>
    <property type="match status" value="1"/>
</dbReference>
<accession>A0A8I2ZWX0</accession>
<protein>
    <submittedName>
        <fullName evidence="2">Uncharacterized protein</fullName>
    </submittedName>
</protein>
<reference evidence="2" key="1">
    <citation type="journal article" date="2021" name="Mol. Plant Pathol.">
        <title>A 20-kb lineage-specific genomic region tames virulence in pathogenic amphidiploid Verticillium longisporum.</title>
        <authorList>
            <person name="Harting R."/>
            <person name="Starke J."/>
            <person name="Kusch H."/>
            <person name="Poggeler S."/>
            <person name="Maurus I."/>
            <person name="Schluter R."/>
            <person name="Landesfeind M."/>
            <person name="Bulla I."/>
            <person name="Nowrousian M."/>
            <person name="de Jonge R."/>
            <person name="Stahlhut G."/>
            <person name="Hoff K.J."/>
            <person name="Asshauer K.P."/>
            <person name="Thurmer A."/>
            <person name="Stanke M."/>
            <person name="Daniel R."/>
            <person name="Morgenstern B."/>
            <person name="Thomma B.P.H.J."/>
            <person name="Kronstad J.W."/>
            <person name="Braus-Stromeyer S.A."/>
            <person name="Braus G.H."/>
        </authorList>
    </citation>
    <scope>NUCLEOTIDE SEQUENCE</scope>
    <source>
        <strain evidence="2">Vl32</strain>
    </source>
</reference>
<dbReference type="EMBL" id="JAEMWZ010000046">
    <property type="protein sequence ID" value="KAG7140356.1"/>
    <property type="molecule type" value="Genomic_DNA"/>
</dbReference>